<dbReference type="FunCoup" id="D2A4N6">
    <property type="interactions" value="37"/>
</dbReference>
<evidence type="ECO:0000256" key="2">
    <source>
        <dbReference type="ARBA" id="ARBA00022475"/>
    </source>
</evidence>
<evidence type="ECO:0000256" key="5">
    <source>
        <dbReference type="ARBA" id="ARBA00023136"/>
    </source>
</evidence>
<comment type="caution">
    <text evidence="8">Lacks conserved residue(s) required for the propagation of feature annotation.</text>
</comment>
<name>D2A4N6_TRICA</name>
<keyword evidence="7 8" id="KW-0807">Transducer</keyword>
<dbReference type="InParanoid" id="D2A4N6"/>
<dbReference type="GO" id="GO:0030424">
    <property type="term" value="C:axon"/>
    <property type="evidence" value="ECO:0000318"/>
    <property type="project" value="GO_Central"/>
</dbReference>
<comment type="function">
    <text evidence="8">Gustatory receptor which mediates acceptance or avoidance behavior, depending on its substrates.</text>
</comment>
<keyword evidence="3 8" id="KW-0812">Transmembrane</keyword>
<dbReference type="GO" id="GO:0043025">
    <property type="term" value="C:neuronal cell body"/>
    <property type="evidence" value="ECO:0000318"/>
    <property type="project" value="GO_Central"/>
</dbReference>
<keyword evidence="4 8" id="KW-1133">Transmembrane helix</keyword>
<dbReference type="GO" id="GO:0050909">
    <property type="term" value="P:sensory perception of taste"/>
    <property type="evidence" value="ECO:0007669"/>
    <property type="project" value="InterPro"/>
</dbReference>
<dbReference type="EMBL" id="KQ971344">
    <property type="protein sequence ID" value="EFA05777.2"/>
    <property type="molecule type" value="Genomic_DNA"/>
</dbReference>
<comment type="similarity">
    <text evidence="8">Belongs to the insect chemoreceptor superfamily. Gustatory receptor (GR) family.</text>
</comment>
<dbReference type="GO" id="GO:0030425">
    <property type="term" value="C:dendrite"/>
    <property type="evidence" value="ECO:0000318"/>
    <property type="project" value="GO_Central"/>
</dbReference>
<feature type="transmembrane region" description="Helical" evidence="8">
    <location>
        <begin position="91"/>
        <end position="112"/>
    </location>
</feature>
<evidence type="ECO:0000256" key="3">
    <source>
        <dbReference type="ARBA" id="ARBA00022692"/>
    </source>
</evidence>
<gene>
    <name evidence="9" type="primary">AUGUSTUS-3.0.2_30150</name>
    <name evidence="9" type="ORF">TcasGA2_TC030150</name>
</gene>
<feature type="transmembrane region" description="Helical" evidence="8">
    <location>
        <begin position="28"/>
        <end position="55"/>
    </location>
</feature>
<dbReference type="GO" id="GO:0005886">
    <property type="term" value="C:plasma membrane"/>
    <property type="evidence" value="ECO:0007669"/>
    <property type="project" value="UniProtKB-SubCell"/>
</dbReference>
<dbReference type="GO" id="GO:0008049">
    <property type="term" value="P:male courtship behavior"/>
    <property type="evidence" value="ECO:0000318"/>
    <property type="project" value="GO_Central"/>
</dbReference>
<proteinExistence type="inferred from homology"/>
<evidence type="ECO:0000256" key="1">
    <source>
        <dbReference type="ARBA" id="ARBA00004651"/>
    </source>
</evidence>
<accession>D2A4N6</accession>
<evidence type="ECO:0000256" key="7">
    <source>
        <dbReference type="ARBA" id="ARBA00023224"/>
    </source>
</evidence>
<dbReference type="GO" id="GO:0007635">
    <property type="term" value="P:chemosensory behavior"/>
    <property type="evidence" value="ECO:0000318"/>
    <property type="project" value="GO_Central"/>
</dbReference>
<comment type="subcellular location">
    <subcellularLocation>
        <location evidence="1 8">Cell membrane</location>
        <topology evidence="1 8">Multi-pass membrane protein</topology>
    </subcellularLocation>
</comment>
<reference evidence="9 10" key="2">
    <citation type="journal article" date="2010" name="Nucleic Acids Res.">
        <title>BeetleBase in 2010: revisions to provide comprehensive genomic information for Tribolium castaneum.</title>
        <authorList>
            <person name="Kim H.S."/>
            <person name="Murphy T."/>
            <person name="Xia J."/>
            <person name="Caragea D."/>
            <person name="Park Y."/>
            <person name="Beeman R.W."/>
            <person name="Lorenzen M.D."/>
            <person name="Butcher S."/>
            <person name="Manak J.R."/>
            <person name="Brown S.J."/>
        </authorList>
    </citation>
    <scope>GENOME REANNOTATION</scope>
    <source>
        <strain evidence="9 10">Georgia GA2</strain>
    </source>
</reference>
<evidence type="ECO:0000313" key="10">
    <source>
        <dbReference type="Proteomes" id="UP000007266"/>
    </source>
</evidence>
<evidence type="ECO:0000256" key="6">
    <source>
        <dbReference type="ARBA" id="ARBA00023170"/>
    </source>
</evidence>
<dbReference type="HOGENOM" id="CLU_060014_0_0_1"/>
<feature type="transmembrane region" description="Helical" evidence="8">
    <location>
        <begin position="214"/>
        <end position="235"/>
    </location>
</feature>
<sequence length="306" mass="36470">MYIFVVLGLLTCGLISTTITNNFYLGDIYMKIVVAYLTELNLYIFSLYVLVVVNLRQRKRWYLLMRHLEIIKIKIKVPKKKGWKLPYFSKFWGFCFLTLLCEALVDFRWAFLFGWRYLNKFNVRLVQIFFTNYYKFMLCVVLNTFRVCYQKIRHQKTLNETVQIFVQLRQTIDVFNEIFQFPIALMVAFTTFEVLNYILFTLYVKIEVSVFESIVLASLRLGPTVVWTTVLLLLCDYVRQEGEKIVTLFYEMRLQNYELFELTEYVEENLPVLTAGYFRLGKPTILRMFATVANFVIVVVQVTNKN</sequence>
<dbReference type="PANTHER" id="PTHR21143:SF104">
    <property type="entry name" value="GUSTATORY RECEPTOR 8A-RELATED"/>
    <property type="match status" value="1"/>
</dbReference>
<dbReference type="InterPro" id="IPR013604">
    <property type="entry name" value="7TM_chemorcpt"/>
</dbReference>
<keyword evidence="2 8" id="KW-1003">Cell membrane</keyword>
<keyword evidence="6 8" id="KW-0675">Receptor</keyword>
<dbReference type="Pfam" id="PF08395">
    <property type="entry name" value="7tm_7"/>
    <property type="match status" value="1"/>
</dbReference>
<reference evidence="9 10" key="1">
    <citation type="journal article" date="2008" name="Nature">
        <title>The genome of the model beetle and pest Tribolium castaneum.</title>
        <authorList>
            <consortium name="Tribolium Genome Sequencing Consortium"/>
            <person name="Richards S."/>
            <person name="Gibbs R.A."/>
            <person name="Weinstock G.M."/>
            <person name="Brown S.J."/>
            <person name="Denell R."/>
            <person name="Beeman R.W."/>
            <person name="Gibbs R."/>
            <person name="Beeman R.W."/>
            <person name="Brown S.J."/>
            <person name="Bucher G."/>
            <person name="Friedrich M."/>
            <person name="Grimmelikhuijzen C.J."/>
            <person name="Klingler M."/>
            <person name="Lorenzen M."/>
            <person name="Richards S."/>
            <person name="Roth S."/>
            <person name="Schroder R."/>
            <person name="Tautz D."/>
            <person name="Zdobnov E.M."/>
            <person name="Muzny D."/>
            <person name="Gibbs R.A."/>
            <person name="Weinstock G.M."/>
            <person name="Attaway T."/>
            <person name="Bell S."/>
            <person name="Buhay C.J."/>
            <person name="Chandrabose M.N."/>
            <person name="Chavez D."/>
            <person name="Clerk-Blankenburg K.P."/>
            <person name="Cree A."/>
            <person name="Dao M."/>
            <person name="Davis C."/>
            <person name="Chacko J."/>
            <person name="Dinh H."/>
            <person name="Dugan-Rocha S."/>
            <person name="Fowler G."/>
            <person name="Garner T.T."/>
            <person name="Garnes J."/>
            <person name="Gnirke A."/>
            <person name="Hawes A."/>
            <person name="Hernandez J."/>
            <person name="Hines S."/>
            <person name="Holder M."/>
            <person name="Hume J."/>
            <person name="Jhangiani S.N."/>
            <person name="Joshi V."/>
            <person name="Khan Z.M."/>
            <person name="Jackson L."/>
            <person name="Kovar C."/>
            <person name="Kowis A."/>
            <person name="Lee S."/>
            <person name="Lewis L.R."/>
            <person name="Margolis J."/>
            <person name="Morgan M."/>
            <person name="Nazareth L.V."/>
            <person name="Nguyen N."/>
            <person name="Okwuonu G."/>
            <person name="Parker D."/>
            <person name="Richards S."/>
            <person name="Ruiz S.J."/>
            <person name="Santibanez J."/>
            <person name="Savard J."/>
            <person name="Scherer S.E."/>
            <person name="Schneider B."/>
            <person name="Sodergren E."/>
            <person name="Tautz D."/>
            <person name="Vattahil S."/>
            <person name="Villasana D."/>
            <person name="White C.S."/>
            <person name="Wright R."/>
            <person name="Park Y."/>
            <person name="Beeman R.W."/>
            <person name="Lord J."/>
            <person name="Oppert B."/>
            <person name="Lorenzen M."/>
            <person name="Brown S."/>
            <person name="Wang L."/>
            <person name="Savard J."/>
            <person name="Tautz D."/>
            <person name="Richards S."/>
            <person name="Weinstock G."/>
            <person name="Gibbs R.A."/>
            <person name="Liu Y."/>
            <person name="Worley K."/>
            <person name="Weinstock G."/>
            <person name="Elsik C.G."/>
            <person name="Reese J.T."/>
            <person name="Elhaik E."/>
            <person name="Landan G."/>
            <person name="Graur D."/>
            <person name="Arensburger P."/>
            <person name="Atkinson P."/>
            <person name="Beeman R.W."/>
            <person name="Beidler J."/>
            <person name="Brown S.J."/>
            <person name="Demuth J.P."/>
            <person name="Drury D.W."/>
            <person name="Du Y.Z."/>
            <person name="Fujiwara H."/>
            <person name="Lorenzen M."/>
            <person name="Maselli V."/>
            <person name="Osanai M."/>
            <person name="Park Y."/>
            <person name="Robertson H.M."/>
            <person name="Tu Z."/>
            <person name="Wang J.J."/>
            <person name="Wang S."/>
            <person name="Richards S."/>
            <person name="Song H."/>
            <person name="Zhang L."/>
            <person name="Sodergren E."/>
            <person name="Werner D."/>
            <person name="Stanke M."/>
            <person name="Morgenstern B."/>
            <person name="Solovyev V."/>
            <person name="Kosarev P."/>
            <person name="Brown G."/>
            <person name="Chen H.C."/>
            <person name="Ermolaeva O."/>
            <person name="Hlavina W."/>
            <person name="Kapustin Y."/>
            <person name="Kiryutin B."/>
            <person name="Kitts P."/>
            <person name="Maglott D."/>
            <person name="Pruitt K."/>
            <person name="Sapojnikov V."/>
            <person name="Souvorov A."/>
            <person name="Mackey A.J."/>
            <person name="Waterhouse R.M."/>
            <person name="Wyder S."/>
            <person name="Zdobnov E.M."/>
            <person name="Zdobnov E.M."/>
            <person name="Wyder S."/>
            <person name="Kriventseva E.V."/>
            <person name="Kadowaki T."/>
            <person name="Bork P."/>
            <person name="Aranda M."/>
            <person name="Bao R."/>
            <person name="Beermann A."/>
            <person name="Berns N."/>
            <person name="Bolognesi R."/>
            <person name="Bonneton F."/>
            <person name="Bopp D."/>
            <person name="Brown S.J."/>
            <person name="Bucher G."/>
            <person name="Butts T."/>
            <person name="Chaumot A."/>
            <person name="Denell R.E."/>
            <person name="Ferrier D.E."/>
            <person name="Friedrich M."/>
            <person name="Gordon C.M."/>
            <person name="Jindra M."/>
            <person name="Klingler M."/>
            <person name="Lan Q."/>
            <person name="Lattorff H.M."/>
            <person name="Laudet V."/>
            <person name="von Levetsow C."/>
            <person name="Liu Z."/>
            <person name="Lutz R."/>
            <person name="Lynch J.A."/>
            <person name="da Fonseca R.N."/>
            <person name="Posnien N."/>
            <person name="Reuter R."/>
            <person name="Roth S."/>
            <person name="Savard J."/>
            <person name="Schinko J.B."/>
            <person name="Schmitt C."/>
            <person name="Schoppmeier M."/>
            <person name="Schroder R."/>
            <person name="Shippy T.D."/>
            <person name="Simonnet F."/>
            <person name="Marques-Souza H."/>
            <person name="Tautz D."/>
            <person name="Tomoyasu Y."/>
            <person name="Trauner J."/>
            <person name="Van der Zee M."/>
            <person name="Vervoort M."/>
            <person name="Wittkopp N."/>
            <person name="Wimmer E.A."/>
            <person name="Yang X."/>
            <person name="Jones A.K."/>
            <person name="Sattelle D.B."/>
            <person name="Ebert P.R."/>
            <person name="Nelson D."/>
            <person name="Scott J.G."/>
            <person name="Beeman R.W."/>
            <person name="Muthukrishnan S."/>
            <person name="Kramer K.J."/>
            <person name="Arakane Y."/>
            <person name="Beeman R.W."/>
            <person name="Zhu Q."/>
            <person name="Hogenkamp D."/>
            <person name="Dixit R."/>
            <person name="Oppert B."/>
            <person name="Jiang H."/>
            <person name="Zou Z."/>
            <person name="Marshall J."/>
            <person name="Elpidina E."/>
            <person name="Vinokurov K."/>
            <person name="Oppert C."/>
            <person name="Zou Z."/>
            <person name="Evans J."/>
            <person name="Lu Z."/>
            <person name="Zhao P."/>
            <person name="Sumathipala N."/>
            <person name="Altincicek B."/>
            <person name="Vilcinskas A."/>
            <person name="Williams M."/>
            <person name="Hultmark D."/>
            <person name="Hetru C."/>
            <person name="Jiang H."/>
            <person name="Grimmelikhuijzen C.J."/>
            <person name="Hauser F."/>
            <person name="Cazzamali G."/>
            <person name="Williamson M."/>
            <person name="Park Y."/>
            <person name="Li B."/>
            <person name="Tanaka Y."/>
            <person name="Predel R."/>
            <person name="Neupert S."/>
            <person name="Schachtner J."/>
            <person name="Verleyen P."/>
            <person name="Raible F."/>
            <person name="Bork P."/>
            <person name="Friedrich M."/>
            <person name="Walden K.K."/>
            <person name="Robertson H.M."/>
            <person name="Angeli S."/>
            <person name="Foret S."/>
            <person name="Bucher G."/>
            <person name="Schuetz S."/>
            <person name="Maleszka R."/>
            <person name="Wimmer E.A."/>
            <person name="Beeman R.W."/>
            <person name="Lorenzen M."/>
            <person name="Tomoyasu Y."/>
            <person name="Miller S.C."/>
            <person name="Grossmann D."/>
            <person name="Bucher G."/>
        </authorList>
    </citation>
    <scope>NUCLEOTIDE SEQUENCE [LARGE SCALE GENOMIC DNA]</scope>
    <source>
        <strain evidence="9 10">Georgia GA2</strain>
    </source>
</reference>
<organism evidence="9 10">
    <name type="scientific">Tribolium castaneum</name>
    <name type="common">Red flour beetle</name>
    <dbReference type="NCBI Taxonomy" id="7070"/>
    <lineage>
        <taxon>Eukaryota</taxon>
        <taxon>Metazoa</taxon>
        <taxon>Ecdysozoa</taxon>
        <taxon>Arthropoda</taxon>
        <taxon>Hexapoda</taxon>
        <taxon>Insecta</taxon>
        <taxon>Pterygota</taxon>
        <taxon>Neoptera</taxon>
        <taxon>Endopterygota</taxon>
        <taxon>Coleoptera</taxon>
        <taxon>Polyphaga</taxon>
        <taxon>Cucujiformia</taxon>
        <taxon>Tenebrionidae</taxon>
        <taxon>Tenebrionidae incertae sedis</taxon>
        <taxon>Tribolium</taxon>
    </lineage>
</organism>
<evidence type="ECO:0000256" key="4">
    <source>
        <dbReference type="ARBA" id="ARBA00022989"/>
    </source>
</evidence>
<evidence type="ECO:0000313" key="9">
    <source>
        <dbReference type="EMBL" id="EFA05777.2"/>
    </source>
</evidence>
<dbReference type="AlphaFoldDB" id="D2A4N6"/>
<feature type="transmembrane region" description="Helical" evidence="8">
    <location>
        <begin position="285"/>
        <end position="303"/>
    </location>
</feature>
<protein>
    <recommendedName>
        <fullName evidence="8">Gustatory receptor</fullName>
    </recommendedName>
</protein>
<dbReference type="PANTHER" id="PTHR21143">
    <property type="entry name" value="INVERTEBRATE GUSTATORY RECEPTOR"/>
    <property type="match status" value="1"/>
</dbReference>
<keyword evidence="5 8" id="KW-0472">Membrane</keyword>
<feature type="transmembrane region" description="Helical" evidence="8">
    <location>
        <begin position="132"/>
        <end position="149"/>
    </location>
</feature>
<feature type="transmembrane region" description="Helical" evidence="8">
    <location>
        <begin position="178"/>
        <end position="202"/>
    </location>
</feature>
<dbReference type="Proteomes" id="UP000007266">
    <property type="component" value="Linkage group 6"/>
</dbReference>
<evidence type="ECO:0000256" key="8">
    <source>
        <dbReference type="RuleBase" id="RU363108"/>
    </source>
</evidence>
<keyword evidence="10" id="KW-1185">Reference proteome</keyword>
<dbReference type="GO" id="GO:0007165">
    <property type="term" value="P:signal transduction"/>
    <property type="evidence" value="ECO:0007669"/>
    <property type="project" value="UniProtKB-KW"/>
</dbReference>